<keyword evidence="2" id="KW-1185">Reference proteome</keyword>
<proteinExistence type="predicted"/>
<sequence>MDSPSNSEVTEVLPTWGAFPAEQYLLQHWDPSCSEPPVDQRRRLIRDFVHILDSIPPEWVLPDPPSTAVAMAIVPTPAQVRDVLAPWRPRQWRFAVREVLRSSRLELSVWVRTHYAADPAERARDGERLRGWLETDDGFNANIESDTTEETIPWRVLDDPLLFDFGDDWERVFEVLPELAGPEQGLSRRFTGPEGWDQGRYLESLQQMLRENVSRMETQEEKLEAVECGGNDMQVRAVDSYLLLADEEAICCDEEIWTMDDQIRKGKIQTSEFWDSSDVGTNPGGALNPKYGAFGEISRELYGVEDLL</sequence>
<dbReference type="EMBL" id="MU839001">
    <property type="protein sequence ID" value="KAK1770267.1"/>
    <property type="molecule type" value="Genomic_DNA"/>
</dbReference>
<comment type="caution">
    <text evidence="1">The sequence shown here is derived from an EMBL/GenBank/DDBJ whole genome shotgun (WGS) entry which is preliminary data.</text>
</comment>
<reference evidence="1" key="1">
    <citation type="submission" date="2023-06" db="EMBL/GenBank/DDBJ databases">
        <title>Genome-scale phylogeny and comparative genomics of the fungal order Sordariales.</title>
        <authorList>
            <consortium name="Lawrence Berkeley National Laboratory"/>
            <person name="Hensen N."/>
            <person name="Bonometti L."/>
            <person name="Westerberg I."/>
            <person name="Brannstrom I.O."/>
            <person name="Guillou S."/>
            <person name="Cros-Aarteil S."/>
            <person name="Calhoun S."/>
            <person name="Haridas S."/>
            <person name="Kuo A."/>
            <person name="Mondo S."/>
            <person name="Pangilinan J."/>
            <person name="Riley R."/>
            <person name="Labutti K."/>
            <person name="Andreopoulos B."/>
            <person name="Lipzen A."/>
            <person name="Chen C."/>
            <person name="Yanf M."/>
            <person name="Daum C."/>
            <person name="Ng V."/>
            <person name="Clum A."/>
            <person name="Steindorff A."/>
            <person name="Ohm R."/>
            <person name="Martin F."/>
            <person name="Silar P."/>
            <person name="Natvig D."/>
            <person name="Lalanne C."/>
            <person name="Gautier V."/>
            <person name="Ament-Velasquez S.L."/>
            <person name="Kruys A."/>
            <person name="Hutchinson M.I."/>
            <person name="Powell A.J."/>
            <person name="Barry K."/>
            <person name="Miller A.N."/>
            <person name="Grigoriev I.V."/>
            <person name="Debuchy R."/>
            <person name="Gladieux P."/>
            <person name="Thoren M.H."/>
            <person name="Johannesson H."/>
        </authorList>
    </citation>
    <scope>NUCLEOTIDE SEQUENCE</scope>
    <source>
        <strain evidence="1">8032-3</strain>
    </source>
</reference>
<evidence type="ECO:0000313" key="2">
    <source>
        <dbReference type="Proteomes" id="UP001244011"/>
    </source>
</evidence>
<gene>
    <name evidence="1" type="ORF">QBC33DRAFT_567608</name>
</gene>
<name>A0AAJ0C6A0_9PEZI</name>
<dbReference type="RefSeq" id="XP_060286480.1">
    <property type="nucleotide sequence ID" value="XM_060430496.1"/>
</dbReference>
<dbReference type="GeneID" id="85313683"/>
<dbReference type="Proteomes" id="UP001244011">
    <property type="component" value="Unassembled WGS sequence"/>
</dbReference>
<organism evidence="1 2">
    <name type="scientific">Phialemonium atrogriseum</name>
    <dbReference type="NCBI Taxonomy" id="1093897"/>
    <lineage>
        <taxon>Eukaryota</taxon>
        <taxon>Fungi</taxon>
        <taxon>Dikarya</taxon>
        <taxon>Ascomycota</taxon>
        <taxon>Pezizomycotina</taxon>
        <taxon>Sordariomycetes</taxon>
        <taxon>Sordariomycetidae</taxon>
        <taxon>Cephalothecales</taxon>
        <taxon>Cephalothecaceae</taxon>
        <taxon>Phialemonium</taxon>
    </lineage>
</organism>
<protein>
    <submittedName>
        <fullName evidence="1">Uncharacterized protein</fullName>
    </submittedName>
</protein>
<dbReference type="AlphaFoldDB" id="A0AAJ0C6A0"/>
<accession>A0AAJ0C6A0</accession>
<evidence type="ECO:0000313" key="1">
    <source>
        <dbReference type="EMBL" id="KAK1770267.1"/>
    </source>
</evidence>